<feature type="transmembrane region" description="Helical" evidence="1">
    <location>
        <begin position="244"/>
        <end position="267"/>
    </location>
</feature>
<sequence length="284" mass="32513">MTIHDRDDTWKNIVLAAVESRQEHIYDFLLKRKSDVVDKDLAFRERDRNGNTALHTAAKLENLAYMPISMLQLQREVKWYEHVKNTLPTNFYIGRNEDEKSALQVFTEHMDNFLDKSKEWLNSTCNSCSFLAALISTVAFASSATVPGGVDQDTGEPIFQHDLAFKFFAMSSLVALCSSFISLLLFFAIITSKYDYKGFSNNLPRNLILGLTSLFVSMAAMLLCFCSGHFLMLDDHLKYAAIPVYTLTFLIVTYFVLQQFPSYFVLLRATFKKVPQRVYPQDPL</sequence>
<dbReference type="Proteomes" id="UP000288805">
    <property type="component" value="Unassembled WGS sequence"/>
</dbReference>
<proteinExistence type="predicted"/>
<dbReference type="PANTHER" id="PTHR24177:SF103">
    <property type="entry name" value="PGG DOMAIN-CONTAINING PROTEIN"/>
    <property type="match status" value="1"/>
</dbReference>
<comment type="caution">
    <text evidence="3">The sequence shown here is derived from an EMBL/GenBank/DDBJ whole genome shotgun (WGS) entry which is preliminary data.</text>
</comment>
<gene>
    <name evidence="3" type="ORF">CK203_063924</name>
</gene>
<feature type="transmembrane region" description="Helical" evidence="1">
    <location>
        <begin position="207"/>
        <end position="232"/>
    </location>
</feature>
<dbReference type="InterPro" id="IPR036770">
    <property type="entry name" value="Ankyrin_rpt-contain_sf"/>
</dbReference>
<dbReference type="InterPro" id="IPR026961">
    <property type="entry name" value="PGG_dom"/>
</dbReference>
<feature type="transmembrane region" description="Helical" evidence="1">
    <location>
        <begin position="120"/>
        <end position="143"/>
    </location>
</feature>
<dbReference type="AlphaFoldDB" id="A0A438FPU4"/>
<evidence type="ECO:0000313" key="4">
    <source>
        <dbReference type="Proteomes" id="UP000288805"/>
    </source>
</evidence>
<evidence type="ECO:0000256" key="1">
    <source>
        <dbReference type="SAM" id="Phobius"/>
    </source>
</evidence>
<evidence type="ECO:0000313" key="3">
    <source>
        <dbReference type="EMBL" id="RVW61977.1"/>
    </source>
</evidence>
<dbReference type="Pfam" id="PF13962">
    <property type="entry name" value="PGG"/>
    <property type="match status" value="1"/>
</dbReference>
<dbReference type="EMBL" id="QGNW01000793">
    <property type="protein sequence ID" value="RVW61977.1"/>
    <property type="molecule type" value="Genomic_DNA"/>
</dbReference>
<evidence type="ECO:0000259" key="2">
    <source>
        <dbReference type="Pfam" id="PF13962"/>
    </source>
</evidence>
<keyword evidence="1" id="KW-0812">Transmembrane</keyword>
<dbReference type="PANTHER" id="PTHR24177">
    <property type="entry name" value="CASKIN"/>
    <property type="match status" value="1"/>
</dbReference>
<organism evidence="3 4">
    <name type="scientific">Vitis vinifera</name>
    <name type="common">Grape</name>
    <dbReference type="NCBI Taxonomy" id="29760"/>
    <lineage>
        <taxon>Eukaryota</taxon>
        <taxon>Viridiplantae</taxon>
        <taxon>Streptophyta</taxon>
        <taxon>Embryophyta</taxon>
        <taxon>Tracheophyta</taxon>
        <taxon>Spermatophyta</taxon>
        <taxon>Magnoliopsida</taxon>
        <taxon>eudicotyledons</taxon>
        <taxon>Gunneridae</taxon>
        <taxon>Pentapetalae</taxon>
        <taxon>rosids</taxon>
        <taxon>Vitales</taxon>
        <taxon>Vitaceae</taxon>
        <taxon>Viteae</taxon>
        <taxon>Vitis</taxon>
    </lineage>
</organism>
<feature type="transmembrane region" description="Helical" evidence="1">
    <location>
        <begin position="163"/>
        <end position="187"/>
    </location>
</feature>
<dbReference type="Gene3D" id="1.25.40.20">
    <property type="entry name" value="Ankyrin repeat-containing domain"/>
    <property type="match status" value="1"/>
</dbReference>
<keyword evidence="1" id="KW-1133">Transmembrane helix</keyword>
<feature type="domain" description="PGG" evidence="2">
    <location>
        <begin position="118"/>
        <end position="231"/>
    </location>
</feature>
<protein>
    <recommendedName>
        <fullName evidence="2">PGG domain-containing protein</fullName>
    </recommendedName>
</protein>
<name>A0A438FPU4_VITVI</name>
<keyword evidence="1" id="KW-0472">Membrane</keyword>
<accession>A0A438FPU4</accession>
<reference evidence="3 4" key="1">
    <citation type="journal article" date="2018" name="PLoS Genet.">
        <title>Population sequencing reveals clonal diversity and ancestral inbreeding in the grapevine cultivar Chardonnay.</title>
        <authorList>
            <person name="Roach M.J."/>
            <person name="Johnson D.L."/>
            <person name="Bohlmann J."/>
            <person name="van Vuuren H.J."/>
            <person name="Jones S.J."/>
            <person name="Pretorius I.S."/>
            <person name="Schmidt S.A."/>
            <person name="Borneman A.R."/>
        </authorList>
    </citation>
    <scope>NUCLEOTIDE SEQUENCE [LARGE SCALE GENOMIC DNA]</scope>
    <source>
        <strain evidence="4">cv. Chardonnay</strain>
        <tissue evidence="3">Leaf</tissue>
    </source>
</reference>